<protein>
    <submittedName>
        <fullName evidence="2">Uncharacterized protein</fullName>
    </submittedName>
</protein>
<sequence>MENKITLKSRLPIITFIALALLGFSVMVAELIVHVSAKKRKATLPAITNTPMEPKQVLLTVYQEANKYFLGDKTVLNQAVYTYCSKPLIQEFSKTPGIMEQTFARETRIGRLKKVEVVTQHYQGADSAMVSARAFYNDGFSKTFNQLFVKENGRWKLGLSYGRDIN</sequence>
<organism evidence="2 3">
    <name type="scientific">Spirosoma telluris</name>
    <dbReference type="NCBI Taxonomy" id="2183553"/>
    <lineage>
        <taxon>Bacteria</taxon>
        <taxon>Pseudomonadati</taxon>
        <taxon>Bacteroidota</taxon>
        <taxon>Cytophagia</taxon>
        <taxon>Cytophagales</taxon>
        <taxon>Cytophagaceae</taxon>
        <taxon>Spirosoma</taxon>
    </lineage>
</organism>
<evidence type="ECO:0000313" key="3">
    <source>
        <dbReference type="Proteomes" id="UP000249016"/>
    </source>
</evidence>
<dbReference type="RefSeq" id="WP_111350812.1">
    <property type="nucleotide sequence ID" value="NZ_QLII01000002.1"/>
</dbReference>
<feature type="transmembrane region" description="Helical" evidence="1">
    <location>
        <begin position="12"/>
        <end position="33"/>
    </location>
</feature>
<dbReference type="AlphaFoldDB" id="A0A327NGH9"/>
<reference evidence="2 3" key="1">
    <citation type="submission" date="2018-06" db="EMBL/GenBank/DDBJ databases">
        <title>Spirosoma sp. HMF3257 Genome sequencing and assembly.</title>
        <authorList>
            <person name="Kang H."/>
            <person name="Cha I."/>
            <person name="Kim H."/>
            <person name="Kang J."/>
            <person name="Joh K."/>
        </authorList>
    </citation>
    <scope>NUCLEOTIDE SEQUENCE [LARGE SCALE GENOMIC DNA]</scope>
    <source>
        <strain evidence="2 3">HMF3257</strain>
    </source>
</reference>
<dbReference type="OrthoDB" id="9827606at2"/>
<keyword evidence="1" id="KW-0812">Transmembrane</keyword>
<accession>A0A327NGH9</accession>
<name>A0A327NGH9_9BACT</name>
<evidence type="ECO:0000256" key="1">
    <source>
        <dbReference type="SAM" id="Phobius"/>
    </source>
</evidence>
<dbReference type="Proteomes" id="UP000249016">
    <property type="component" value="Unassembled WGS sequence"/>
</dbReference>
<keyword evidence="3" id="KW-1185">Reference proteome</keyword>
<dbReference type="EMBL" id="QLII01000002">
    <property type="protein sequence ID" value="RAI73064.1"/>
    <property type="molecule type" value="Genomic_DNA"/>
</dbReference>
<keyword evidence="1" id="KW-0472">Membrane</keyword>
<proteinExistence type="predicted"/>
<comment type="caution">
    <text evidence="2">The sequence shown here is derived from an EMBL/GenBank/DDBJ whole genome shotgun (WGS) entry which is preliminary data.</text>
</comment>
<keyword evidence="1" id="KW-1133">Transmembrane helix</keyword>
<gene>
    <name evidence="2" type="ORF">HMF3257_37305</name>
</gene>
<evidence type="ECO:0000313" key="2">
    <source>
        <dbReference type="EMBL" id="RAI73064.1"/>
    </source>
</evidence>